<evidence type="ECO:0000313" key="2">
    <source>
        <dbReference type="Proteomes" id="UP000016933"/>
    </source>
</evidence>
<reference evidence="1 2" key="2">
    <citation type="journal article" date="2012" name="PLoS Pathog.">
        <title>Diverse lifestyles and strategies of plant pathogenesis encoded in the genomes of eighteen Dothideomycetes fungi.</title>
        <authorList>
            <person name="Ohm R.A."/>
            <person name="Feau N."/>
            <person name="Henrissat B."/>
            <person name="Schoch C.L."/>
            <person name="Horwitz B.A."/>
            <person name="Barry K.W."/>
            <person name="Condon B.J."/>
            <person name="Copeland A.C."/>
            <person name="Dhillon B."/>
            <person name="Glaser F."/>
            <person name="Hesse C.N."/>
            <person name="Kosti I."/>
            <person name="LaButti K."/>
            <person name="Lindquist E.A."/>
            <person name="Lucas S."/>
            <person name="Salamov A.A."/>
            <person name="Bradshaw R.E."/>
            <person name="Ciuffetti L."/>
            <person name="Hamelin R.C."/>
            <person name="Kema G.H.J."/>
            <person name="Lawrence C."/>
            <person name="Scott J.A."/>
            <person name="Spatafora J.W."/>
            <person name="Turgeon B.G."/>
            <person name="de Wit P.J.G.M."/>
            <person name="Zhong S."/>
            <person name="Goodwin S.B."/>
            <person name="Grigoriev I.V."/>
        </authorList>
    </citation>
    <scope>NUCLEOTIDE SEQUENCE [LARGE SCALE GENOMIC DNA]</scope>
    <source>
        <strain evidence="2">NZE10 / CBS 128990</strain>
    </source>
</reference>
<reference evidence="2" key="1">
    <citation type="journal article" date="2012" name="PLoS Genet.">
        <title>The genomes of the fungal plant pathogens Cladosporium fulvum and Dothistroma septosporum reveal adaptation to different hosts and lifestyles but also signatures of common ancestry.</title>
        <authorList>
            <person name="de Wit P.J.G.M."/>
            <person name="van der Burgt A."/>
            <person name="Oekmen B."/>
            <person name="Stergiopoulos I."/>
            <person name="Abd-Elsalam K.A."/>
            <person name="Aerts A.L."/>
            <person name="Bahkali A.H."/>
            <person name="Beenen H.G."/>
            <person name="Chettri P."/>
            <person name="Cox M.P."/>
            <person name="Datema E."/>
            <person name="de Vries R.P."/>
            <person name="Dhillon B."/>
            <person name="Ganley A.R."/>
            <person name="Griffiths S.A."/>
            <person name="Guo Y."/>
            <person name="Hamelin R.C."/>
            <person name="Henrissat B."/>
            <person name="Kabir M.S."/>
            <person name="Jashni M.K."/>
            <person name="Kema G."/>
            <person name="Klaubauf S."/>
            <person name="Lapidus A."/>
            <person name="Levasseur A."/>
            <person name="Lindquist E."/>
            <person name="Mehrabi R."/>
            <person name="Ohm R.A."/>
            <person name="Owen T.J."/>
            <person name="Salamov A."/>
            <person name="Schwelm A."/>
            <person name="Schijlen E."/>
            <person name="Sun H."/>
            <person name="van den Burg H.A."/>
            <person name="van Ham R.C.H.J."/>
            <person name="Zhang S."/>
            <person name="Goodwin S.B."/>
            <person name="Grigoriev I.V."/>
            <person name="Collemare J."/>
            <person name="Bradshaw R.E."/>
        </authorList>
    </citation>
    <scope>NUCLEOTIDE SEQUENCE [LARGE SCALE GENOMIC DNA]</scope>
    <source>
        <strain evidence="2">NZE10 / CBS 128990</strain>
    </source>
</reference>
<protein>
    <submittedName>
        <fullName evidence="1">Uncharacterized protein</fullName>
    </submittedName>
</protein>
<name>N1PZK6_DOTSN</name>
<dbReference type="EMBL" id="KB446535">
    <property type="protein sequence ID" value="EME48443.1"/>
    <property type="molecule type" value="Genomic_DNA"/>
</dbReference>
<gene>
    <name evidence="1" type="ORF">DOTSEDRAFT_67476</name>
</gene>
<keyword evidence="2" id="KW-1185">Reference proteome</keyword>
<dbReference type="AlphaFoldDB" id="N1PZK6"/>
<accession>N1PZK6</accession>
<dbReference type="HOGENOM" id="CLU_2038003_0_0_1"/>
<evidence type="ECO:0000313" key="1">
    <source>
        <dbReference type="EMBL" id="EME48443.1"/>
    </source>
</evidence>
<dbReference type="Proteomes" id="UP000016933">
    <property type="component" value="Unassembled WGS sequence"/>
</dbReference>
<proteinExistence type="predicted"/>
<sequence length="121" mass="14156">MVRGRKSTEMFLQYTQPHEPPQHGTLPSLACCRRRKVKRVWNALRWKAVSTNKTFPVPTLPEQKSSRRLIRHHSTTATTDGSRPVSGPQMTLQIFRARWQRKCNLLLDFLQRCPGSRYIEI</sequence>
<organism evidence="1 2">
    <name type="scientific">Dothistroma septosporum (strain NZE10 / CBS 128990)</name>
    <name type="common">Red band needle blight fungus</name>
    <name type="synonym">Mycosphaerella pini</name>
    <dbReference type="NCBI Taxonomy" id="675120"/>
    <lineage>
        <taxon>Eukaryota</taxon>
        <taxon>Fungi</taxon>
        <taxon>Dikarya</taxon>
        <taxon>Ascomycota</taxon>
        <taxon>Pezizomycotina</taxon>
        <taxon>Dothideomycetes</taxon>
        <taxon>Dothideomycetidae</taxon>
        <taxon>Mycosphaerellales</taxon>
        <taxon>Mycosphaerellaceae</taxon>
        <taxon>Dothistroma</taxon>
    </lineage>
</organism>